<dbReference type="GO" id="GO:0005886">
    <property type="term" value="C:plasma membrane"/>
    <property type="evidence" value="ECO:0007669"/>
    <property type="project" value="UniProtKB-SubCell"/>
</dbReference>
<dbReference type="NCBIfam" id="TIGR04178">
    <property type="entry name" value="exo_archaeo"/>
    <property type="match status" value="1"/>
</dbReference>
<evidence type="ECO:0000313" key="10">
    <source>
        <dbReference type="Proteomes" id="UP000465601"/>
    </source>
</evidence>
<dbReference type="Proteomes" id="UP000465601">
    <property type="component" value="Unassembled WGS sequence"/>
</dbReference>
<name>A0A833HQ53_9FIRM</name>
<organism evidence="9 10">
    <name type="scientific">Alkaliphilus serpentinus</name>
    <dbReference type="NCBI Taxonomy" id="1482731"/>
    <lineage>
        <taxon>Bacteria</taxon>
        <taxon>Bacillati</taxon>
        <taxon>Bacillota</taxon>
        <taxon>Clostridia</taxon>
        <taxon>Peptostreptococcales</taxon>
        <taxon>Natronincolaceae</taxon>
        <taxon>Alkaliphilus</taxon>
    </lineage>
</organism>
<dbReference type="OrthoDB" id="1955574at2"/>
<feature type="transmembrane region" description="Helical" evidence="8">
    <location>
        <begin position="30"/>
        <end position="49"/>
    </location>
</feature>
<comment type="caution">
    <text evidence="9">The sequence shown here is derived from an EMBL/GenBank/DDBJ whole genome shotgun (WGS) entry which is preliminary data.</text>
</comment>
<keyword evidence="10" id="KW-1185">Reference proteome</keyword>
<accession>A0A833HQ53</accession>
<dbReference type="EMBL" id="WBZB01000013">
    <property type="protein sequence ID" value="KAB3531539.1"/>
    <property type="molecule type" value="Genomic_DNA"/>
</dbReference>
<comment type="subcellular location">
    <subcellularLocation>
        <location evidence="1">Cell membrane</location>
        <topology evidence="1">Multi-pass membrane protein</topology>
    </subcellularLocation>
</comment>
<feature type="transmembrane region" description="Helical" evidence="8">
    <location>
        <begin position="137"/>
        <end position="158"/>
    </location>
</feature>
<keyword evidence="6 8" id="KW-1133">Transmembrane helix</keyword>
<evidence type="ECO:0000256" key="1">
    <source>
        <dbReference type="ARBA" id="ARBA00004651"/>
    </source>
</evidence>
<dbReference type="InterPro" id="IPR027551">
    <property type="entry name" value="Exosort_XrtK"/>
</dbReference>
<keyword evidence="2" id="KW-1003">Cell membrane</keyword>
<keyword evidence="7 8" id="KW-0472">Membrane</keyword>
<keyword evidence="5 9" id="KW-0378">Hydrolase</keyword>
<feature type="transmembrane region" description="Helical" evidence="8">
    <location>
        <begin position="98"/>
        <end position="125"/>
    </location>
</feature>
<dbReference type="GO" id="GO:0008233">
    <property type="term" value="F:peptidase activity"/>
    <property type="evidence" value="ECO:0007669"/>
    <property type="project" value="UniProtKB-KW"/>
</dbReference>
<evidence type="ECO:0000256" key="7">
    <source>
        <dbReference type="ARBA" id="ARBA00023136"/>
    </source>
</evidence>
<feature type="transmembrane region" description="Helical" evidence="8">
    <location>
        <begin position="6"/>
        <end position="23"/>
    </location>
</feature>
<feature type="transmembrane region" description="Helical" evidence="8">
    <location>
        <begin position="69"/>
        <end position="86"/>
    </location>
</feature>
<protein>
    <submittedName>
        <fullName evidence="9">Exosortase K</fullName>
        <ecNumber evidence="9">3.4.22.-</ecNumber>
    </submittedName>
</protein>
<keyword evidence="3" id="KW-0645">Protease</keyword>
<evidence type="ECO:0000256" key="2">
    <source>
        <dbReference type="ARBA" id="ARBA00022475"/>
    </source>
</evidence>
<dbReference type="AlphaFoldDB" id="A0A833HQ53"/>
<keyword evidence="4 8" id="KW-0812">Transmembrane</keyword>
<dbReference type="InterPro" id="IPR026392">
    <property type="entry name" value="Exo/Archaeosortase_dom"/>
</dbReference>
<evidence type="ECO:0000256" key="8">
    <source>
        <dbReference type="SAM" id="Phobius"/>
    </source>
</evidence>
<dbReference type="RefSeq" id="WP_151865267.1">
    <property type="nucleotide sequence ID" value="NZ_WBZB01000013.1"/>
</dbReference>
<gene>
    <name evidence="9" type="primary">xrtK</name>
    <name evidence="9" type="ORF">F8153_05020</name>
</gene>
<evidence type="ECO:0000313" key="9">
    <source>
        <dbReference type="EMBL" id="KAB3531539.1"/>
    </source>
</evidence>
<evidence type="ECO:0000256" key="3">
    <source>
        <dbReference type="ARBA" id="ARBA00022670"/>
    </source>
</evidence>
<sequence>MNIFIYIISFIVIAVTQYLYLYGKLEGLLFILKPVVYLVSLFTGEGFTYYSEMGFLNPKLAVNIGRECAGINFFSIVLLMLIFSNIKRVKGRGSKLIFLLSSMIFSYLVAIIVNASRIIASLFLLDLKIFPNGYEALVHQATGIIFFLGYLFAIQFLFKKIICKMGDHYDEII</sequence>
<dbReference type="EC" id="3.4.22.-" evidence="9"/>
<proteinExistence type="predicted"/>
<dbReference type="GO" id="GO:0006508">
    <property type="term" value="P:proteolysis"/>
    <property type="evidence" value="ECO:0007669"/>
    <property type="project" value="UniProtKB-KW"/>
</dbReference>
<evidence type="ECO:0000256" key="6">
    <source>
        <dbReference type="ARBA" id="ARBA00022989"/>
    </source>
</evidence>
<dbReference type="NCBIfam" id="TIGR04287">
    <property type="entry name" value="exosort_XrtK"/>
    <property type="match status" value="1"/>
</dbReference>
<evidence type="ECO:0000256" key="5">
    <source>
        <dbReference type="ARBA" id="ARBA00022801"/>
    </source>
</evidence>
<evidence type="ECO:0000256" key="4">
    <source>
        <dbReference type="ARBA" id="ARBA00022692"/>
    </source>
</evidence>
<reference evidence="9 10" key="1">
    <citation type="submission" date="2019-10" db="EMBL/GenBank/DDBJ databases">
        <title>Alkaliphilus serpentinus sp. nov. and Alkaliphilus pronyensis sp. nov., two novel anaerobic alkaliphilic species isolated from the serpentinized-hosted hydrothermal field of the Prony Bay (New Caledonia).</title>
        <authorList>
            <person name="Postec A."/>
        </authorList>
    </citation>
    <scope>NUCLEOTIDE SEQUENCE [LARGE SCALE GENOMIC DNA]</scope>
    <source>
        <strain evidence="9 10">LacT</strain>
    </source>
</reference>